<feature type="region of interest" description="Disordered" evidence="1">
    <location>
        <begin position="147"/>
        <end position="166"/>
    </location>
</feature>
<evidence type="ECO:0000313" key="2">
    <source>
        <dbReference type="EMBL" id="BFG02523.1"/>
    </source>
</evidence>
<evidence type="ECO:0000256" key="1">
    <source>
        <dbReference type="SAM" id="MobiDB-lite"/>
    </source>
</evidence>
<dbReference type="AlphaFoldDB" id="A0AAU9G3S3"/>
<dbReference type="EMBL" id="AP029266">
    <property type="protein sequence ID" value="BFG02523.1"/>
    <property type="molecule type" value="Genomic_DNA"/>
</dbReference>
<feature type="compositionally biased region" description="Basic residues" evidence="1">
    <location>
        <begin position="216"/>
        <end position="229"/>
    </location>
</feature>
<reference evidence="2 3" key="1">
    <citation type="submission" date="2024-02" db="EMBL/GenBank/DDBJ databases">
        <title>A chromosome-level genome assembly of Drosophila madeirensis, a fruit fly species endemic to Madeira island.</title>
        <authorList>
            <person name="Tomihara K."/>
            <person name="Llopart A."/>
            <person name="Yamamoto D."/>
        </authorList>
    </citation>
    <scope>NUCLEOTIDE SEQUENCE [LARGE SCALE GENOMIC DNA]</scope>
    <source>
        <strain evidence="2 3">RF1</strain>
    </source>
</reference>
<keyword evidence="3" id="KW-1185">Reference proteome</keyword>
<feature type="region of interest" description="Disordered" evidence="1">
    <location>
        <begin position="174"/>
        <end position="229"/>
    </location>
</feature>
<feature type="region of interest" description="Disordered" evidence="1">
    <location>
        <begin position="86"/>
        <end position="125"/>
    </location>
</feature>
<dbReference type="Proteomes" id="UP001500889">
    <property type="component" value="Chromosome A"/>
</dbReference>
<feature type="compositionally biased region" description="Basic and acidic residues" evidence="1">
    <location>
        <begin position="157"/>
        <end position="166"/>
    </location>
</feature>
<feature type="compositionally biased region" description="Basic and acidic residues" evidence="1">
    <location>
        <begin position="174"/>
        <end position="193"/>
    </location>
</feature>
<organism evidence="2 3">
    <name type="scientific">Drosophila madeirensis</name>
    <name type="common">Fruit fly</name>
    <dbReference type="NCBI Taxonomy" id="30013"/>
    <lineage>
        <taxon>Eukaryota</taxon>
        <taxon>Metazoa</taxon>
        <taxon>Ecdysozoa</taxon>
        <taxon>Arthropoda</taxon>
        <taxon>Hexapoda</taxon>
        <taxon>Insecta</taxon>
        <taxon>Pterygota</taxon>
        <taxon>Neoptera</taxon>
        <taxon>Endopterygota</taxon>
        <taxon>Diptera</taxon>
        <taxon>Brachycera</taxon>
        <taxon>Muscomorpha</taxon>
        <taxon>Ephydroidea</taxon>
        <taxon>Drosophilidae</taxon>
        <taxon>Drosophila</taxon>
        <taxon>Sophophora</taxon>
    </lineage>
</organism>
<sequence length="229" mass="25914">MPNGTKLRFALITEEALEKLRPNPEPSIPIRSAVKEVLSEVMAELNLNQVIEDKLVELLERRGIVSCQSPSESRSLGGHAIGKKTSILGMPMGGSLSSVSTRTSEVRRQRRQLTPTGKKLRTKSQTIFLQPTHREVTFSLQDTTSMQRDAAAATHSDATRDAHRDSLAVATKRAADAMYRDMDPNQRRAESKSHSYRKFLSSDQQQQHQQQQQHEHVRRKSQRKKLHQS</sequence>
<gene>
    <name evidence="2" type="ORF">DMAD_02012</name>
</gene>
<proteinExistence type="predicted"/>
<name>A0AAU9G3S3_DROMD</name>
<accession>A0AAU9G3S3</accession>
<evidence type="ECO:0000313" key="3">
    <source>
        <dbReference type="Proteomes" id="UP001500889"/>
    </source>
</evidence>
<protein>
    <submittedName>
        <fullName evidence="2">Uncharacterized protein</fullName>
    </submittedName>
</protein>